<evidence type="ECO:0008006" key="5">
    <source>
        <dbReference type="Google" id="ProtNLM"/>
    </source>
</evidence>
<feature type="transmembrane region" description="Helical" evidence="2">
    <location>
        <begin position="244"/>
        <end position="267"/>
    </location>
</feature>
<feature type="transmembrane region" description="Helical" evidence="2">
    <location>
        <begin position="58"/>
        <end position="77"/>
    </location>
</feature>
<protein>
    <recommendedName>
        <fullName evidence="5">PH domain-containing protein</fullName>
    </recommendedName>
</protein>
<sequence>MSTPDLPTVPEGTSADEPLRPRPSAVYLPPVVAGVVAVLLLAPTAAGAGRSEGGLTGLLVVAAIVVAVLGLLAALAVRSALRRRGRWLHIGAGGIVAHGWPAPVRLIPAQVLGAGVRESRRWNRGTLRYVHAGHVLEIDGPAGRVQLDLAGFDVQAVRDRLQRCRVPSGEIGTDPLDRAGAASEAGWTARPAARPQPVPGTFGPAWGAVLRAAAPALGGAAIFVVCASGIVLDLRGRTELGLLGWVLSLAVGGICLLGMVGAAMGLARIRRHSRVTFAHDGLDLVVPTERDRPVHIPWSAVSALDLDVVGTPRRGQEWVLPARLLVTLRHRPDDDVLLELLETEPGRVSYPVHGFDLSALDAAVRRARRTGMVR</sequence>
<name>A0A1Y2MWT7_PSEAH</name>
<dbReference type="AlphaFoldDB" id="A0A1Y2MWT7"/>
<keyword evidence="4" id="KW-1185">Reference proteome</keyword>
<evidence type="ECO:0000313" key="3">
    <source>
        <dbReference type="EMBL" id="OSY39623.1"/>
    </source>
</evidence>
<accession>A0A1Y2MWT7</accession>
<keyword evidence="2" id="KW-0812">Transmembrane</keyword>
<proteinExistence type="predicted"/>
<organism evidence="3 4">
    <name type="scientific">Pseudonocardia autotrophica</name>
    <name type="common">Amycolata autotrophica</name>
    <name type="synonym">Nocardia autotrophica</name>
    <dbReference type="NCBI Taxonomy" id="2074"/>
    <lineage>
        <taxon>Bacteria</taxon>
        <taxon>Bacillati</taxon>
        <taxon>Actinomycetota</taxon>
        <taxon>Actinomycetes</taxon>
        <taxon>Pseudonocardiales</taxon>
        <taxon>Pseudonocardiaceae</taxon>
        <taxon>Pseudonocardia</taxon>
    </lineage>
</organism>
<dbReference type="EMBL" id="MIGB01000016">
    <property type="protein sequence ID" value="OSY39623.1"/>
    <property type="molecule type" value="Genomic_DNA"/>
</dbReference>
<keyword evidence="2" id="KW-0472">Membrane</keyword>
<feature type="transmembrane region" description="Helical" evidence="2">
    <location>
        <begin position="26"/>
        <end position="46"/>
    </location>
</feature>
<feature type="region of interest" description="Disordered" evidence="1">
    <location>
        <begin position="1"/>
        <end position="21"/>
    </location>
</feature>
<comment type="caution">
    <text evidence="3">The sequence shown here is derived from an EMBL/GenBank/DDBJ whole genome shotgun (WGS) entry which is preliminary data.</text>
</comment>
<evidence type="ECO:0000256" key="1">
    <source>
        <dbReference type="SAM" id="MobiDB-lite"/>
    </source>
</evidence>
<reference evidence="3 4" key="1">
    <citation type="submission" date="2016-09" db="EMBL/GenBank/DDBJ databases">
        <title>Pseudonocardia autotrophica DSM535, a candidate organism with high potential of specific P450 cytochromes.</title>
        <authorList>
            <person name="Grumaz C."/>
            <person name="Vainshtein Y."/>
            <person name="Kirstahler P."/>
            <person name="Sohn K."/>
        </authorList>
    </citation>
    <scope>NUCLEOTIDE SEQUENCE [LARGE SCALE GENOMIC DNA]</scope>
    <source>
        <strain evidence="3 4">DSM 535</strain>
    </source>
</reference>
<keyword evidence="2" id="KW-1133">Transmembrane helix</keyword>
<dbReference type="RefSeq" id="WP_085913443.1">
    <property type="nucleotide sequence ID" value="NZ_AP018920.1"/>
</dbReference>
<dbReference type="Proteomes" id="UP000194360">
    <property type="component" value="Unassembled WGS sequence"/>
</dbReference>
<dbReference type="STRING" id="2074.BG845_03220"/>
<evidence type="ECO:0000256" key="2">
    <source>
        <dbReference type="SAM" id="Phobius"/>
    </source>
</evidence>
<evidence type="ECO:0000313" key="4">
    <source>
        <dbReference type="Proteomes" id="UP000194360"/>
    </source>
</evidence>
<feature type="transmembrane region" description="Helical" evidence="2">
    <location>
        <begin position="212"/>
        <end position="232"/>
    </location>
</feature>
<gene>
    <name evidence="3" type="ORF">BG845_03220</name>
</gene>